<organism evidence="2 3">
    <name type="scientific">Pseudoalteromonas tunicata D2</name>
    <dbReference type="NCBI Taxonomy" id="87626"/>
    <lineage>
        <taxon>Bacteria</taxon>
        <taxon>Pseudomonadati</taxon>
        <taxon>Pseudomonadota</taxon>
        <taxon>Gammaproteobacteria</taxon>
        <taxon>Alteromonadales</taxon>
        <taxon>Pseudoalteromonadaceae</taxon>
        <taxon>Pseudoalteromonas</taxon>
    </lineage>
</organism>
<feature type="transmembrane region" description="Helical" evidence="1">
    <location>
        <begin position="52"/>
        <end position="75"/>
    </location>
</feature>
<evidence type="ECO:0000256" key="1">
    <source>
        <dbReference type="SAM" id="Phobius"/>
    </source>
</evidence>
<comment type="caution">
    <text evidence="2">The sequence shown here is derived from an EMBL/GenBank/DDBJ whole genome shotgun (WGS) entry which is preliminary data.</text>
</comment>
<dbReference type="Proteomes" id="UP000006201">
    <property type="component" value="Unassembled WGS sequence"/>
</dbReference>
<dbReference type="HOGENOM" id="CLU_729080_0_0_6"/>
<feature type="transmembrane region" description="Helical" evidence="1">
    <location>
        <begin position="166"/>
        <end position="195"/>
    </location>
</feature>
<feature type="transmembrane region" description="Helical" evidence="1">
    <location>
        <begin position="293"/>
        <end position="314"/>
    </location>
</feature>
<feature type="transmembrane region" description="Helical" evidence="1">
    <location>
        <begin position="110"/>
        <end position="130"/>
    </location>
</feature>
<evidence type="ECO:0008006" key="4">
    <source>
        <dbReference type="Google" id="ProtNLM"/>
    </source>
</evidence>
<dbReference type="STRING" id="87626.PTD2_07714"/>
<proteinExistence type="predicted"/>
<feature type="transmembrane region" description="Helical" evidence="1">
    <location>
        <begin position="326"/>
        <end position="357"/>
    </location>
</feature>
<feature type="transmembrane region" description="Helical" evidence="1">
    <location>
        <begin position="142"/>
        <end position="159"/>
    </location>
</feature>
<gene>
    <name evidence="2" type="ORF">PTD2_07714</name>
</gene>
<sequence>MIKNSFVTVFLLLVITSFFSFETYHILPASQIFELLVLLSFFFVAKRVSINAFIIFILSSVYIIYTLYVSLSFGVYPKDYFIAYKAFFYLIILSFFAGKELFSADFVCKAYRFLLFAFIIKYILWLLLATFKRPGLFYENNFELMFLLLFTIAVYRVLGKLKSLDLFLLVCVVFLSGSRSGILSLIAILTILYIKNFDLKTIIKLIMLSIIALGGAAVFISRLGDGGIESVDRFAFLQAFVFSVIDWGVLDFLTGSKPLTALPESVCQTFGFYKQLFSAGDPSKCYSVILHSYILRAIFDQGVLGLLFIFCAVAKLLAVSNVPPRALLAVMAILLINALSVSSISSVFAALGLIVVLATRYTKPEAIIEKVHI</sequence>
<feature type="transmembrane region" description="Helical" evidence="1">
    <location>
        <begin position="201"/>
        <end position="221"/>
    </location>
</feature>
<keyword evidence="1" id="KW-1133">Transmembrane helix</keyword>
<evidence type="ECO:0000313" key="2">
    <source>
        <dbReference type="EMBL" id="EAR28913.1"/>
    </source>
</evidence>
<name>A4C8J8_9GAMM</name>
<dbReference type="RefSeq" id="WP_009838175.1">
    <property type="nucleotide sequence ID" value="NZ_AAOH01000003.1"/>
</dbReference>
<dbReference type="EMBL" id="AAOH01000003">
    <property type="protein sequence ID" value="EAR28913.1"/>
    <property type="molecule type" value="Genomic_DNA"/>
</dbReference>
<keyword evidence="1" id="KW-0472">Membrane</keyword>
<evidence type="ECO:0000313" key="3">
    <source>
        <dbReference type="Proteomes" id="UP000006201"/>
    </source>
</evidence>
<feature type="transmembrane region" description="Helical" evidence="1">
    <location>
        <begin position="81"/>
        <end position="98"/>
    </location>
</feature>
<accession>A4C8J8</accession>
<dbReference type="eggNOG" id="ENOG5032RDB">
    <property type="taxonomic scope" value="Bacteria"/>
</dbReference>
<keyword evidence="3" id="KW-1185">Reference proteome</keyword>
<reference evidence="2 3" key="1">
    <citation type="submission" date="2006-02" db="EMBL/GenBank/DDBJ databases">
        <authorList>
            <person name="Moran M.A."/>
            <person name="Kjelleberg S."/>
            <person name="Egan S."/>
            <person name="Saunders N."/>
            <person name="Thomas T."/>
            <person name="Ferriera S."/>
            <person name="Johnson J."/>
            <person name="Kravitz S."/>
            <person name="Halpern A."/>
            <person name="Remington K."/>
            <person name="Beeson K."/>
            <person name="Tran B."/>
            <person name="Rogers Y.-H."/>
            <person name="Friedman R."/>
            <person name="Venter J.C."/>
        </authorList>
    </citation>
    <scope>NUCLEOTIDE SEQUENCE [LARGE SCALE GENOMIC DNA]</scope>
    <source>
        <strain evidence="2 3">D2</strain>
    </source>
</reference>
<dbReference type="AlphaFoldDB" id="A4C8J8"/>
<keyword evidence="1" id="KW-0812">Transmembrane</keyword>
<dbReference type="OrthoDB" id="6309743at2"/>
<protein>
    <recommendedName>
        <fullName evidence="4">Polysaccharide polymerase</fullName>
    </recommendedName>
</protein>